<organism evidence="1 2">
    <name type="scientific">Haloarcula saliterrae</name>
    <dbReference type="NCBI Taxonomy" id="2950534"/>
    <lineage>
        <taxon>Archaea</taxon>
        <taxon>Methanobacteriati</taxon>
        <taxon>Methanobacteriota</taxon>
        <taxon>Stenosarchaea group</taxon>
        <taxon>Halobacteria</taxon>
        <taxon>Halobacteriales</taxon>
        <taxon>Haloarculaceae</taxon>
        <taxon>Haloarcula</taxon>
    </lineage>
</organism>
<dbReference type="Proteomes" id="UP001259659">
    <property type="component" value="Unassembled WGS sequence"/>
</dbReference>
<sequence>MPWVAIYDGEKAVPREVPIREDVECPECGETMRVWRKSSDGKARHFGHIENFSGVGGGGAACESVGESQKHRVWKSFAADRLERLFQGNVEDCEMERELAAPVSGKDRRVGDAVVEFETPDEQLGNGVVIEVQHRNESKDIYETTADYIAQGFAAVWTSEDDYATDHCRLNEADIRKLARDAVWPEHVPKQREWWGISAFDHIEKQWTGKFPAVEVHAEIIKDWVLPTPREQWEKTPWVARFRGTESFSTSDREITKYEITVPLVQWLLDETGSGFYREKLRETHAAGVAIRNNKQPAECPSCGNLELHDPLSRGEVRRSTTCGNCGEWYSVEENAV</sequence>
<gene>
    <name evidence="1" type="ORF">NDI56_20065</name>
</gene>
<dbReference type="RefSeq" id="WP_310921615.1">
    <property type="nucleotide sequence ID" value="NZ_JAMQON010000008.1"/>
</dbReference>
<dbReference type="EMBL" id="JAMQON010000008">
    <property type="protein sequence ID" value="MDS0261702.1"/>
    <property type="molecule type" value="Genomic_DNA"/>
</dbReference>
<keyword evidence="2" id="KW-1185">Reference proteome</keyword>
<comment type="caution">
    <text evidence="1">The sequence shown here is derived from an EMBL/GenBank/DDBJ whole genome shotgun (WGS) entry which is preliminary data.</text>
</comment>
<accession>A0ABU2FHF4</accession>
<evidence type="ECO:0008006" key="3">
    <source>
        <dbReference type="Google" id="ProtNLM"/>
    </source>
</evidence>
<evidence type="ECO:0000313" key="2">
    <source>
        <dbReference type="Proteomes" id="UP001259659"/>
    </source>
</evidence>
<evidence type="ECO:0000313" key="1">
    <source>
        <dbReference type="EMBL" id="MDS0261702.1"/>
    </source>
</evidence>
<reference evidence="1 2" key="1">
    <citation type="submission" date="2022-06" db="EMBL/GenBank/DDBJ databases">
        <title>Haloarcula sp. a new haloarchaeum isolate from saline soil.</title>
        <authorList>
            <person name="Strakova D."/>
            <person name="Galisteo C."/>
            <person name="Sanchez-Porro C."/>
            <person name="Ventosa A."/>
        </authorList>
    </citation>
    <scope>NUCLEOTIDE SEQUENCE [LARGE SCALE GENOMIC DNA]</scope>
    <source>
        <strain evidence="1 2">S1CR25-12</strain>
    </source>
</reference>
<protein>
    <recommendedName>
        <fullName evidence="3">Restriction endonuclease</fullName>
    </recommendedName>
</protein>
<name>A0ABU2FHF4_9EURY</name>
<proteinExistence type="predicted"/>